<comment type="caution">
    <text evidence="5">The sequence shown here is derived from an EMBL/GenBank/DDBJ whole genome shotgun (WGS) entry which is preliminary data.</text>
</comment>
<dbReference type="InterPro" id="IPR043581">
    <property type="entry name" value="Axin-like"/>
</dbReference>
<dbReference type="InterPro" id="IPR001158">
    <property type="entry name" value="DIX"/>
</dbReference>
<sequence length="179" mass="20165">MRHTHLPHTPVKMTPHTFAAELMRRLRELQIQTQSPPALRHTEEETDTSGTTASSSCYSLKMPDSDCATQRDICTRDTRSIVTSPAHTHQCVTVVYCYGGELVPYRTCVQGVSAVTLALFKSLLPRRGPFRFFFKRASAEFDCGVVYEEIREDDAVLPTLDRKIIARVESVTESITSKQ</sequence>
<dbReference type="Gene3D" id="2.40.240.130">
    <property type="match status" value="1"/>
</dbReference>
<dbReference type="PROSITE" id="PS50841">
    <property type="entry name" value="DIX"/>
    <property type="match status" value="1"/>
</dbReference>
<dbReference type="GO" id="GO:0060090">
    <property type="term" value="F:molecular adaptor activity"/>
    <property type="evidence" value="ECO:0007669"/>
    <property type="project" value="TreeGrafter"/>
</dbReference>
<dbReference type="GO" id="GO:0016055">
    <property type="term" value="P:Wnt signaling pathway"/>
    <property type="evidence" value="ECO:0007669"/>
    <property type="project" value="UniProtKB-KW"/>
</dbReference>
<accession>A0A7J6DF67</accession>
<dbReference type="GO" id="GO:0031625">
    <property type="term" value="F:ubiquitin protein ligase binding"/>
    <property type="evidence" value="ECO:0007669"/>
    <property type="project" value="TreeGrafter"/>
</dbReference>
<dbReference type="PANTHER" id="PTHR46102">
    <property type="entry name" value="AXIN"/>
    <property type="match status" value="1"/>
</dbReference>
<dbReference type="GO" id="GO:0048468">
    <property type="term" value="P:cell development"/>
    <property type="evidence" value="ECO:0007669"/>
    <property type="project" value="TreeGrafter"/>
</dbReference>
<dbReference type="Proteomes" id="UP000579812">
    <property type="component" value="Unassembled WGS sequence"/>
</dbReference>
<dbReference type="GO" id="GO:0008013">
    <property type="term" value="F:beta-catenin binding"/>
    <property type="evidence" value="ECO:0007669"/>
    <property type="project" value="TreeGrafter"/>
</dbReference>
<reference evidence="5 6" key="1">
    <citation type="submission" date="2020-04" db="EMBL/GenBank/DDBJ databases">
        <title>Chromosome-level genome assembly of a cyprinid fish Onychostoma macrolepis by integration of Nanopore Sequencing, Bionano and Hi-C technology.</title>
        <authorList>
            <person name="Wang D."/>
        </authorList>
    </citation>
    <scope>NUCLEOTIDE SEQUENCE [LARGE SCALE GENOMIC DNA]</scope>
    <source>
        <strain evidence="5">SWU-2019</strain>
        <tissue evidence="5">Muscle</tissue>
    </source>
</reference>
<dbReference type="GO" id="GO:0090090">
    <property type="term" value="P:negative regulation of canonical Wnt signaling pathway"/>
    <property type="evidence" value="ECO:0007669"/>
    <property type="project" value="InterPro"/>
</dbReference>
<feature type="region of interest" description="Disordered" evidence="3">
    <location>
        <begin position="32"/>
        <end position="57"/>
    </location>
</feature>
<evidence type="ECO:0000259" key="4">
    <source>
        <dbReference type="PROSITE" id="PS50841"/>
    </source>
</evidence>
<feature type="domain" description="DIX" evidence="4">
    <location>
        <begin position="89"/>
        <end position="172"/>
    </location>
</feature>
<dbReference type="Pfam" id="PF00778">
    <property type="entry name" value="DIX"/>
    <property type="match status" value="1"/>
</dbReference>
<dbReference type="InterPro" id="IPR038207">
    <property type="entry name" value="DIX_dom_sf"/>
</dbReference>
<dbReference type="GO" id="GO:0005886">
    <property type="term" value="C:plasma membrane"/>
    <property type="evidence" value="ECO:0007669"/>
    <property type="project" value="TreeGrafter"/>
</dbReference>
<dbReference type="SUPFAM" id="SSF54236">
    <property type="entry name" value="Ubiquitin-like"/>
    <property type="match status" value="1"/>
</dbReference>
<dbReference type="InterPro" id="IPR029071">
    <property type="entry name" value="Ubiquitin-like_domsf"/>
</dbReference>
<gene>
    <name evidence="5" type="ORF">G5714_000029</name>
</gene>
<protein>
    <recommendedName>
        <fullName evidence="4">DIX domain-containing protein</fullName>
    </recommendedName>
</protein>
<keyword evidence="6" id="KW-1185">Reference proteome</keyword>
<proteinExistence type="predicted"/>
<evidence type="ECO:0000256" key="3">
    <source>
        <dbReference type="SAM" id="MobiDB-lite"/>
    </source>
</evidence>
<dbReference type="GO" id="GO:0032436">
    <property type="term" value="P:positive regulation of proteasomal ubiquitin-dependent protein catabolic process"/>
    <property type="evidence" value="ECO:0007669"/>
    <property type="project" value="TreeGrafter"/>
</dbReference>
<dbReference type="GO" id="GO:0019901">
    <property type="term" value="F:protein kinase binding"/>
    <property type="evidence" value="ECO:0007669"/>
    <property type="project" value="TreeGrafter"/>
</dbReference>
<evidence type="ECO:0000256" key="2">
    <source>
        <dbReference type="PROSITE-ProRule" id="PRU00069"/>
    </source>
</evidence>
<evidence type="ECO:0000256" key="1">
    <source>
        <dbReference type="ARBA" id="ARBA00022687"/>
    </source>
</evidence>
<name>A0A7J6DF67_9TELE</name>
<evidence type="ECO:0000313" key="6">
    <source>
        <dbReference type="Proteomes" id="UP000579812"/>
    </source>
</evidence>
<dbReference type="GO" id="GO:0005634">
    <property type="term" value="C:nucleus"/>
    <property type="evidence" value="ECO:0007669"/>
    <property type="project" value="TreeGrafter"/>
</dbReference>
<evidence type="ECO:0000313" key="5">
    <source>
        <dbReference type="EMBL" id="KAF4117978.1"/>
    </source>
</evidence>
<organism evidence="5 6">
    <name type="scientific">Onychostoma macrolepis</name>
    <dbReference type="NCBI Taxonomy" id="369639"/>
    <lineage>
        <taxon>Eukaryota</taxon>
        <taxon>Metazoa</taxon>
        <taxon>Chordata</taxon>
        <taxon>Craniata</taxon>
        <taxon>Vertebrata</taxon>
        <taxon>Euteleostomi</taxon>
        <taxon>Actinopterygii</taxon>
        <taxon>Neopterygii</taxon>
        <taxon>Teleostei</taxon>
        <taxon>Ostariophysi</taxon>
        <taxon>Cypriniformes</taxon>
        <taxon>Cyprinidae</taxon>
        <taxon>Acrossocheilinae</taxon>
        <taxon>Onychostoma</taxon>
    </lineage>
</organism>
<dbReference type="GO" id="GO:0030877">
    <property type="term" value="C:beta-catenin destruction complex"/>
    <property type="evidence" value="ECO:0007669"/>
    <property type="project" value="TreeGrafter"/>
</dbReference>
<dbReference type="EMBL" id="JAAMOB010000001">
    <property type="protein sequence ID" value="KAF4117978.1"/>
    <property type="molecule type" value="Genomic_DNA"/>
</dbReference>
<dbReference type="AlphaFoldDB" id="A0A7J6DF67"/>
<feature type="compositionally biased region" description="Polar residues" evidence="3">
    <location>
        <begin position="48"/>
        <end position="57"/>
    </location>
</feature>
<dbReference type="PANTHER" id="PTHR46102:SF2">
    <property type="entry name" value="AXIN"/>
    <property type="match status" value="1"/>
</dbReference>
<dbReference type="SMART" id="SM00021">
    <property type="entry name" value="DAX"/>
    <property type="match status" value="1"/>
</dbReference>
<keyword evidence="1 2" id="KW-0879">Wnt signaling pathway</keyword>